<evidence type="ECO:0000313" key="3">
    <source>
        <dbReference type="EMBL" id="NKY85073.1"/>
    </source>
</evidence>
<dbReference type="CDD" id="cd07826">
    <property type="entry name" value="SRPBCC_CalC_Aha1-like_9"/>
    <property type="match status" value="1"/>
</dbReference>
<proteinExistence type="inferred from homology"/>
<gene>
    <name evidence="3" type="ORF">HGA07_05470</name>
</gene>
<accession>A0A7X6RGX3</accession>
<dbReference type="Gene3D" id="3.30.530.20">
    <property type="match status" value="1"/>
</dbReference>
<dbReference type="InterPro" id="IPR013538">
    <property type="entry name" value="ASHA1/2-like_C"/>
</dbReference>
<feature type="domain" description="Activator of Hsp90 ATPase homologue 1/2-like C-terminal" evidence="2">
    <location>
        <begin position="29"/>
        <end position="159"/>
    </location>
</feature>
<dbReference type="RefSeq" id="WP_040722269.1">
    <property type="nucleotide sequence ID" value="NZ_CAWPHS010000023.1"/>
</dbReference>
<dbReference type="AlphaFoldDB" id="A0A7X6RGX3"/>
<sequence length="163" mass="18532">MSTTTDTTGKNTAVTASGDREIHVERIFDAPIDRVWDAYSRIENVVRWWGRGHRLDVERWEFRPGGHWRFIEHADGQAHGFEGRFREITPRERIVWSFEWDGMPAHVAIDATTFVDLGDGRTKVVTDSQFHTPAERDGMLQSGMADGLNDSYRALDALLAAMA</sequence>
<evidence type="ECO:0000256" key="1">
    <source>
        <dbReference type="ARBA" id="ARBA00006817"/>
    </source>
</evidence>
<name>A0A7X6RGX3_9NOCA</name>
<dbReference type="Pfam" id="PF08327">
    <property type="entry name" value="AHSA1"/>
    <property type="match status" value="1"/>
</dbReference>
<dbReference type="InterPro" id="IPR023393">
    <property type="entry name" value="START-like_dom_sf"/>
</dbReference>
<evidence type="ECO:0000313" key="4">
    <source>
        <dbReference type="Proteomes" id="UP000523447"/>
    </source>
</evidence>
<comment type="caution">
    <text evidence="3">The sequence shown here is derived from an EMBL/GenBank/DDBJ whole genome shotgun (WGS) entry which is preliminary data.</text>
</comment>
<dbReference type="SUPFAM" id="SSF55961">
    <property type="entry name" value="Bet v1-like"/>
    <property type="match status" value="1"/>
</dbReference>
<dbReference type="EMBL" id="JAAXPE010000003">
    <property type="protein sequence ID" value="NKY85073.1"/>
    <property type="molecule type" value="Genomic_DNA"/>
</dbReference>
<keyword evidence="4" id="KW-1185">Reference proteome</keyword>
<comment type="similarity">
    <text evidence="1">Belongs to the AHA1 family.</text>
</comment>
<protein>
    <submittedName>
        <fullName evidence="3">SRPBCC family protein</fullName>
    </submittedName>
</protein>
<dbReference type="Proteomes" id="UP000523447">
    <property type="component" value="Unassembled WGS sequence"/>
</dbReference>
<evidence type="ECO:0000259" key="2">
    <source>
        <dbReference type="Pfam" id="PF08327"/>
    </source>
</evidence>
<reference evidence="3 4" key="1">
    <citation type="submission" date="2020-04" db="EMBL/GenBank/DDBJ databases">
        <title>MicrobeNet Type strains.</title>
        <authorList>
            <person name="Nicholson A.C."/>
        </authorList>
    </citation>
    <scope>NUCLEOTIDE SEQUENCE [LARGE SCALE GENOMIC DNA]</scope>
    <source>
        <strain evidence="3 4">DSM 44445</strain>
    </source>
</reference>
<organism evidence="3 4">
    <name type="scientific">Nocardia veterana</name>
    <dbReference type="NCBI Taxonomy" id="132249"/>
    <lineage>
        <taxon>Bacteria</taxon>
        <taxon>Bacillati</taxon>
        <taxon>Actinomycetota</taxon>
        <taxon>Actinomycetes</taxon>
        <taxon>Mycobacteriales</taxon>
        <taxon>Nocardiaceae</taxon>
        <taxon>Nocardia</taxon>
    </lineage>
</organism>